<dbReference type="Proteomes" id="UP000027586">
    <property type="component" value="Unassembled WGS sequence"/>
</dbReference>
<accession>A0A068SHZ7</accession>
<organism evidence="1 2">
    <name type="scientific">Lichtheimia corymbifera JMRC:FSU:9682</name>
    <dbReference type="NCBI Taxonomy" id="1263082"/>
    <lineage>
        <taxon>Eukaryota</taxon>
        <taxon>Fungi</taxon>
        <taxon>Fungi incertae sedis</taxon>
        <taxon>Mucoromycota</taxon>
        <taxon>Mucoromycotina</taxon>
        <taxon>Mucoromycetes</taxon>
        <taxon>Mucorales</taxon>
        <taxon>Lichtheimiaceae</taxon>
        <taxon>Lichtheimia</taxon>
    </lineage>
</organism>
<evidence type="ECO:0000313" key="2">
    <source>
        <dbReference type="Proteomes" id="UP000027586"/>
    </source>
</evidence>
<comment type="caution">
    <text evidence="1">The sequence shown here is derived from an EMBL/GenBank/DDBJ whole genome shotgun (WGS) entry which is preliminary data.</text>
</comment>
<dbReference type="VEuPathDB" id="FungiDB:LCOR_11718.1"/>
<proteinExistence type="predicted"/>
<sequence>MTTLFGCRHSTTRTRAIYDDSSFHSNTKDCCSLVYTRFNGGVACIHSQAVHNKKLYAASFGLNMLDDGTSGSNKTWMNAIWLAQGSSMI</sequence>
<evidence type="ECO:0000313" key="1">
    <source>
        <dbReference type="EMBL" id="CDH60941.1"/>
    </source>
</evidence>
<dbReference type="AlphaFoldDB" id="A0A068SHZ7"/>
<reference evidence="1" key="1">
    <citation type="submission" date="2013-08" db="EMBL/GenBank/DDBJ databases">
        <title>Gene expansion shapes genome architecture in the human pathogen Lichtheimia corymbifera: an evolutionary genomics analysis in the ancient terrestrial Mucorales (Mucoromycotina).</title>
        <authorList>
            <person name="Schwartze V.U."/>
            <person name="Winter S."/>
            <person name="Shelest E."/>
            <person name="Marcet-Houben M."/>
            <person name="Horn F."/>
            <person name="Wehner S."/>
            <person name="Hoffmann K."/>
            <person name="Riege K."/>
            <person name="Sammeth M."/>
            <person name="Nowrousian M."/>
            <person name="Valiante V."/>
            <person name="Linde J."/>
            <person name="Jacobsen I.D."/>
            <person name="Marz M."/>
            <person name="Brakhage A.A."/>
            <person name="Gabaldon T."/>
            <person name="Bocker S."/>
            <person name="Voigt K."/>
        </authorList>
    </citation>
    <scope>NUCLEOTIDE SEQUENCE [LARGE SCALE GENOMIC DNA]</scope>
    <source>
        <strain evidence="1">FSU 9682</strain>
    </source>
</reference>
<keyword evidence="2" id="KW-1185">Reference proteome</keyword>
<dbReference type="EMBL" id="CBTN010000117">
    <property type="protein sequence ID" value="CDH60941.1"/>
    <property type="molecule type" value="Genomic_DNA"/>
</dbReference>
<name>A0A068SHZ7_9FUNG</name>
<protein>
    <submittedName>
        <fullName evidence="1">Uncharacterized protein</fullName>
    </submittedName>
</protein>
<gene>
    <name evidence="1" type="ORF">LCOR_11718.1</name>
</gene>